<comment type="subcellular location">
    <subcellularLocation>
        <location evidence="1">Cell outer membrane</location>
        <topology evidence="1">Multi-pass membrane protein</topology>
    </subcellularLocation>
</comment>
<evidence type="ECO:0000313" key="17">
    <source>
        <dbReference type="EMBL" id="CAI8855667.1"/>
    </source>
</evidence>
<dbReference type="Gene3D" id="3.30.1950.10">
    <property type="entry name" value="wza like domain"/>
    <property type="match status" value="1"/>
</dbReference>
<gene>
    <name evidence="17" type="primary">amsH</name>
    <name evidence="17" type="ORF">MSZNOR_2597</name>
</gene>
<evidence type="ECO:0000256" key="13">
    <source>
        <dbReference type="ARBA" id="ARBA00023237"/>
    </source>
</evidence>
<dbReference type="Pfam" id="PF02563">
    <property type="entry name" value="Poly_export"/>
    <property type="match status" value="1"/>
</dbReference>
<evidence type="ECO:0000256" key="4">
    <source>
        <dbReference type="ARBA" id="ARBA00022452"/>
    </source>
</evidence>
<dbReference type="PANTHER" id="PTHR33619:SF3">
    <property type="entry name" value="POLYSACCHARIDE EXPORT PROTEIN GFCE-RELATED"/>
    <property type="match status" value="1"/>
</dbReference>
<dbReference type="PANTHER" id="PTHR33619">
    <property type="entry name" value="POLYSACCHARIDE EXPORT PROTEIN GFCE-RELATED"/>
    <property type="match status" value="1"/>
</dbReference>
<keyword evidence="7" id="KW-0732">Signal</keyword>
<comment type="similarity">
    <text evidence="2">Belongs to the BexD/CtrA/VexA family.</text>
</comment>
<keyword evidence="11" id="KW-0472">Membrane</keyword>
<evidence type="ECO:0000256" key="9">
    <source>
        <dbReference type="ARBA" id="ARBA00023065"/>
    </source>
</evidence>
<dbReference type="Proteomes" id="UP001162030">
    <property type="component" value="Chromosome"/>
</dbReference>
<feature type="domain" description="SLBB" evidence="16">
    <location>
        <begin position="269"/>
        <end position="350"/>
    </location>
</feature>
<keyword evidence="6" id="KW-0812">Transmembrane</keyword>
<proteinExistence type="inferred from homology"/>
<keyword evidence="18" id="KW-1185">Reference proteome</keyword>
<feature type="domain" description="Polysaccharide export protein N-terminal" evidence="15">
    <location>
        <begin position="94"/>
        <end position="178"/>
    </location>
</feature>
<organism evidence="17 18">
    <name type="scientific">Methylocaldum szegediense</name>
    <dbReference type="NCBI Taxonomy" id="73780"/>
    <lineage>
        <taxon>Bacteria</taxon>
        <taxon>Pseudomonadati</taxon>
        <taxon>Pseudomonadota</taxon>
        <taxon>Gammaproteobacteria</taxon>
        <taxon>Methylococcales</taxon>
        <taxon>Methylococcaceae</taxon>
        <taxon>Methylocaldum</taxon>
    </lineage>
</organism>
<protein>
    <submittedName>
        <fullName evidence="17">Amylovoran export outer membrane protein AmsH</fullName>
    </submittedName>
</protein>
<evidence type="ECO:0000259" key="15">
    <source>
        <dbReference type="Pfam" id="PF02563"/>
    </source>
</evidence>
<keyword evidence="13" id="KW-0998">Cell outer membrane</keyword>
<dbReference type="InterPro" id="IPR003715">
    <property type="entry name" value="Poly_export_N"/>
</dbReference>
<evidence type="ECO:0000256" key="1">
    <source>
        <dbReference type="ARBA" id="ARBA00004571"/>
    </source>
</evidence>
<dbReference type="Gene3D" id="3.10.560.10">
    <property type="entry name" value="Outer membrane lipoprotein wza domain like"/>
    <property type="match status" value="2"/>
</dbReference>
<evidence type="ECO:0000256" key="14">
    <source>
        <dbReference type="ARBA" id="ARBA00023288"/>
    </source>
</evidence>
<evidence type="ECO:0000256" key="7">
    <source>
        <dbReference type="ARBA" id="ARBA00022729"/>
    </source>
</evidence>
<evidence type="ECO:0000259" key="16">
    <source>
        <dbReference type="Pfam" id="PF22461"/>
    </source>
</evidence>
<evidence type="ECO:0000256" key="8">
    <source>
        <dbReference type="ARBA" id="ARBA00023047"/>
    </source>
</evidence>
<reference evidence="17 18" key="1">
    <citation type="submission" date="2023-03" db="EMBL/GenBank/DDBJ databases">
        <authorList>
            <person name="Pearce D."/>
        </authorList>
    </citation>
    <scope>NUCLEOTIDE SEQUENCE [LARGE SCALE GENOMIC DNA]</scope>
    <source>
        <strain evidence="17">Msz</strain>
    </source>
</reference>
<feature type="domain" description="SLBB" evidence="16">
    <location>
        <begin position="185"/>
        <end position="262"/>
    </location>
</feature>
<keyword evidence="4" id="KW-1134">Transmembrane beta strand</keyword>
<evidence type="ECO:0000256" key="5">
    <source>
        <dbReference type="ARBA" id="ARBA00022597"/>
    </source>
</evidence>
<keyword evidence="10" id="KW-0626">Porin</keyword>
<dbReference type="RefSeq" id="WP_317963217.1">
    <property type="nucleotide sequence ID" value="NZ_OX458333.1"/>
</dbReference>
<keyword evidence="12" id="KW-0564">Palmitate</keyword>
<accession>A0ABM9I2Z5</accession>
<dbReference type="Pfam" id="PF22461">
    <property type="entry name" value="SLBB_2"/>
    <property type="match status" value="2"/>
</dbReference>
<dbReference type="InterPro" id="IPR049712">
    <property type="entry name" value="Poly_export"/>
</dbReference>
<evidence type="ECO:0000256" key="3">
    <source>
        <dbReference type="ARBA" id="ARBA00022448"/>
    </source>
</evidence>
<keyword evidence="3" id="KW-0813">Transport</keyword>
<keyword evidence="9" id="KW-0406">Ion transport</keyword>
<evidence type="ECO:0000256" key="12">
    <source>
        <dbReference type="ARBA" id="ARBA00023139"/>
    </source>
</evidence>
<evidence type="ECO:0000256" key="11">
    <source>
        <dbReference type="ARBA" id="ARBA00023136"/>
    </source>
</evidence>
<dbReference type="InterPro" id="IPR054765">
    <property type="entry name" value="SLBB_dom"/>
</dbReference>
<keyword evidence="14" id="KW-0449">Lipoprotein</keyword>
<evidence type="ECO:0000256" key="10">
    <source>
        <dbReference type="ARBA" id="ARBA00023114"/>
    </source>
</evidence>
<evidence type="ECO:0000256" key="2">
    <source>
        <dbReference type="ARBA" id="ARBA00009450"/>
    </source>
</evidence>
<keyword evidence="5" id="KW-0762">Sugar transport</keyword>
<keyword evidence="8" id="KW-0625">Polysaccharide transport</keyword>
<evidence type="ECO:0000256" key="6">
    <source>
        <dbReference type="ARBA" id="ARBA00022692"/>
    </source>
</evidence>
<evidence type="ECO:0000313" key="18">
    <source>
        <dbReference type="Proteomes" id="UP001162030"/>
    </source>
</evidence>
<name>A0ABM9I2Z5_9GAMM</name>
<dbReference type="EMBL" id="OX458333">
    <property type="protein sequence ID" value="CAI8855667.1"/>
    <property type="molecule type" value="Genomic_DNA"/>
</dbReference>
<sequence length="383" mass="41525">MSASSTVGSLLGKSDAMAAVLVLWLVVFLSGCALTPGMDMKRGSDVSDAVVPVMKDGKLVKEKVKIVPITADLIIERENARLQDARTLTLPNSEPEPYRVGPHDRLLITVWDHPELNDPGGEDIPPELAGKVVLDDGTIFYPYVGTVHVAGKTVAEIRDMLTEALSKYFKKVKLDVRVLAFQAHKVTVVGEVKYPGVQSIVDSPLNVAEAISRAGGVTAEADLSHVTLARGDKLYPINLQALYEQGDNGQNLQLKAGDVLHVPDRYHAKVFVTGEVGRQQALQIHKGRMTLAQALSESNGIDFNTSNAEEIYVIRAGQAKPEIFQLNGKSPDAMILAEQFSLQPHDIVFVGTAGVTQWSRVLNQLLPSSFSQVMTRGAFYGGF</sequence>